<dbReference type="EMBL" id="QGKW02001911">
    <property type="protein sequence ID" value="KAF2567753.1"/>
    <property type="molecule type" value="Genomic_DNA"/>
</dbReference>
<protein>
    <submittedName>
        <fullName evidence="2">Uncharacterized protein</fullName>
    </submittedName>
</protein>
<organism evidence="2 3">
    <name type="scientific">Brassica cretica</name>
    <name type="common">Mustard</name>
    <dbReference type="NCBI Taxonomy" id="69181"/>
    <lineage>
        <taxon>Eukaryota</taxon>
        <taxon>Viridiplantae</taxon>
        <taxon>Streptophyta</taxon>
        <taxon>Embryophyta</taxon>
        <taxon>Tracheophyta</taxon>
        <taxon>Spermatophyta</taxon>
        <taxon>Magnoliopsida</taxon>
        <taxon>eudicotyledons</taxon>
        <taxon>Gunneridae</taxon>
        <taxon>Pentapetalae</taxon>
        <taxon>rosids</taxon>
        <taxon>malvids</taxon>
        <taxon>Brassicales</taxon>
        <taxon>Brassicaceae</taxon>
        <taxon>Brassiceae</taxon>
        <taxon>Brassica</taxon>
    </lineage>
</organism>
<comment type="caution">
    <text evidence="2">The sequence shown here is derived from an EMBL/GenBank/DDBJ whole genome shotgun (WGS) entry which is preliminary data.</text>
</comment>
<dbReference type="Proteomes" id="UP000712281">
    <property type="component" value="Unassembled WGS sequence"/>
</dbReference>
<accession>A0A8S9IE15</accession>
<evidence type="ECO:0000313" key="2">
    <source>
        <dbReference type="EMBL" id="KAF2567753.1"/>
    </source>
</evidence>
<dbReference type="AlphaFoldDB" id="A0A8S9IE15"/>
<feature type="region of interest" description="Disordered" evidence="1">
    <location>
        <begin position="252"/>
        <end position="271"/>
    </location>
</feature>
<evidence type="ECO:0000256" key="1">
    <source>
        <dbReference type="SAM" id="MobiDB-lite"/>
    </source>
</evidence>
<feature type="region of interest" description="Disordered" evidence="1">
    <location>
        <begin position="196"/>
        <end position="244"/>
    </location>
</feature>
<reference evidence="2" key="1">
    <citation type="submission" date="2019-12" db="EMBL/GenBank/DDBJ databases">
        <title>Genome sequencing and annotation of Brassica cretica.</title>
        <authorList>
            <person name="Studholme D.J."/>
            <person name="Sarris P.F."/>
        </authorList>
    </citation>
    <scope>NUCLEOTIDE SEQUENCE</scope>
    <source>
        <strain evidence="2">PFS-001/15</strain>
        <tissue evidence="2">Leaf</tissue>
    </source>
</reference>
<proteinExistence type="predicted"/>
<evidence type="ECO:0000313" key="3">
    <source>
        <dbReference type="Proteomes" id="UP000712281"/>
    </source>
</evidence>
<sequence length="271" mass="29651">MDALADELLEELSLEDPLQHALTIEREAEVIENLESAAYGMMLDSHRGFGSKDQYEELPQVVAPAGSDVTAASVTSRSALRCFGARKYSQSDLLERRHEVAPVPERLGHSDPPEVARVCVDLRHEKQAGSDVPQRLPQVAPRPVQGSWFGGYSSEPGGYYTTRDVTTASVTSRSALRCFGARKYSRSDLLERRHEVAPAPGRSHHSDTSGLCRFETRKISRERRLTTTTSGRSTTGSGSWFGGYSSAPGSYYTTFPPDDNDAGASAPTHYP</sequence>
<feature type="compositionally biased region" description="Basic and acidic residues" evidence="1">
    <location>
        <begin position="214"/>
        <end position="225"/>
    </location>
</feature>
<feature type="compositionally biased region" description="Low complexity" evidence="1">
    <location>
        <begin position="226"/>
        <end position="244"/>
    </location>
</feature>
<name>A0A8S9IE15_BRACR</name>
<gene>
    <name evidence="2" type="ORF">F2Q68_00024591</name>
</gene>